<name>A0A2V3J429_9FLOR</name>
<keyword evidence="7" id="KW-1185">Reference proteome</keyword>
<dbReference type="GO" id="GO:0005634">
    <property type="term" value="C:nucleus"/>
    <property type="evidence" value="ECO:0007669"/>
    <property type="project" value="UniProtKB-SubCell"/>
</dbReference>
<dbReference type="Gene3D" id="2.30.29.30">
    <property type="entry name" value="Pleckstrin-homology domain (PH domain)/Phosphotyrosine-binding domain (PTB)"/>
    <property type="match status" value="1"/>
</dbReference>
<dbReference type="InterPro" id="IPR011993">
    <property type="entry name" value="PH-like_dom_sf"/>
</dbReference>
<evidence type="ECO:0000256" key="1">
    <source>
        <dbReference type="ARBA" id="ARBA00004123"/>
    </source>
</evidence>
<evidence type="ECO:0000256" key="2">
    <source>
        <dbReference type="ARBA" id="ARBA00004496"/>
    </source>
</evidence>
<dbReference type="EMBL" id="NBIV01000011">
    <property type="protein sequence ID" value="PXF48882.1"/>
    <property type="molecule type" value="Genomic_DNA"/>
</dbReference>
<feature type="region of interest" description="Disordered" evidence="5">
    <location>
        <begin position="126"/>
        <end position="146"/>
    </location>
</feature>
<dbReference type="AlphaFoldDB" id="A0A2V3J429"/>
<keyword evidence="4" id="KW-0539">Nucleus</keyword>
<dbReference type="Pfam" id="PF03517">
    <property type="entry name" value="Voldacs"/>
    <property type="match status" value="1"/>
</dbReference>
<evidence type="ECO:0000256" key="5">
    <source>
        <dbReference type="SAM" id="MobiDB-lite"/>
    </source>
</evidence>
<gene>
    <name evidence="6" type="ORF">BWQ96_01438</name>
</gene>
<evidence type="ECO:0000256" key="4">
    <source>
        <dbReference type="ARBA" id="ARBA00023242"/>
    </source>
</evidence>
<proteinExistence type="predicted"/>
<dbReference type="Proteomes" id="UP000247409">
    <property type="component" value="Unassembled WGS sequence"/>
</dbReference>
<evidence type="ECO:0000313" key="7">
    <source>
        <dbReference type="Proteomes" id="UP000247409"/>
    </source>
</evidence>
<dbReference type="InterPro" id="IPR039924">
    <property type="entry name" value="ICln/Lot5/Saf5"/>
</dbReference>
<keyword evidence="3" id="KW-0963">Cytoplasm</keyword>
<comment type="caution">
    <text evidence="6">The sequence shown here is derived from an EMBL/GenBank/DDBJ whole genome shotgun (WGS) entry which is preliminary data.</text>
</comment>
<evidence type="ECO:0000256" key="3">
    <source>
        <dbReference type="ARBA" id="ARBA00022490"/>
    </source>
</evidence>
<reference evidence="6 7" key="1">
    <citation type="journal article" date="2018" name="Mol. Biol. Evol.">
        <title>Analysis of the draft genome of the red seaweed Gracilariopsis chorda provides insights into genome size evolution in Rhodophyta.</title>
        <authorList>
            <person name="Lee J."/>
            <person name="Yang E.C."/>
            <person name="Graf L."/>
            <person name="Yang J.H."/>
            <person name="Qiu H."/>
            <person name="Zel Zion U."/>
            <person name="Chan C.X."/>
            <person name="Stephens T.G."/>
            <person name="Weber A.P.M."/>
            <person name="Boo G.H."/>
            <person name="Boo S.M."/>
            <person name="Kim K.M."/>
            <person name="Shin Y."/>
            <person name="Jung M."/>
            <person name="Lee S.J."/>
            <person name="Yim H.S."/>
            <person name="Lee J.H."/>
            <person name="Bhattacharya D."/>
            <person name="Yoon H.S."/>
        </authorList>
    </citation>
    <scope>NUCLEOTIDE SEQUENCE [LARGE SCALE GENOMIC DNA]</scope>
    <source>
        <strain evidence="6 7">SKKU-2015</strain>
        <tissue evidence="6">Whole body</tissue>
    </source>
</reference>
<dbReference type="GO" id="GO:0005737">
    <property type="term" value="C:cytoplasm"/>
    <property type="evidence" value="ECO:0007669"/>
    <property type="project" value="UniProtKB-SubCell"/>
</dbReference>
<sequence>MVRDPNAEEPRSQNGVGEQDQVLRSFVNVRLVDEAHTDSLIGTLQITQKTVLWQSSSSSQSQPPSEWTVNFTDINLHAMSTDESSGYPPSIYAQTGEEFKEVRMIPEESQLRELYDALCEGVARNGDAASSDMEHVPLETTDGQGQ</sequence>
<accession>A0A2V3J429</accession>
<dbReference type="OrthoDB" id="10430920at2759"/>
<evidence type="ECO:0000313" key="6">
    <source>
        <dbReference type="EMBL" id="PXF48882.1"/>
    </source>
</evidence>
<organism evidence="6 7">
    <name type="scientific">Gracilariopsis chorda</name>
    <dbReference type="NCBI Taxonomy" id="448386"/>
    <lineage>
        <taxon>Eukaryota</taxon>
        <taxon>Rhodophyta</taxon>
        <taxon>Florideophyceae</taxon>
        <taxon>Rhodymeniophycidae</taxon>
        <taxon>Gracilariales</taxon>
        <taxon>Gracilariaceae</taxon>
        <taxon>Gracilariopsis</taxon>
    </lineage>
</organism>
<protein>
    <submittedName>
        <fullName evidence="6">Uncharacterized protein</fullName>
    </submittedName>
</protein>
<comment type="subcellular location">
    <subcellularLocation>
        <location evidence="2">Cytoplasm</location>
    </subcellularLocation>
    <subcellularLocation>
        <location evidence="1">Nucleus</location>
    </subcellularLocation>
</comment>